<dbReference type="PANTHER" id="PTHR37302">
    <property type="entry name" value="SLR1116 PROTEIN"/>
    <property type="match status" value="1"/>
</dbReference>
<proteinExistence type="inferred from homology"/>
<dbReference type="Proteomes" id="UP001198701">
    <property type="component" value="Unassembled WGS sequence"/>
</dbReference>
<evidence type="ECO:0000256" key="2">
    <source>
        <dbReference type="ARBA" id="ARBA00022723"/>
    </source>
</evidence>
<gene>
    <name evidence="3" type="ORF">LMJ30_15215</name>
</gene>
<reference evidence="3 4" key="1">
    <citation type="submission" date="2021-11" db="EMBL/GenBank/DDBJ databases">
        <authorList>
            <person name="Huq M.A."/>
        </authorList>
    </citation>
    <scope>NUCLEOTIDE SEQUENCE [LARGE SCALE GENOMIC DNA]</scope>
    <source>
        <strain evidence="3 4">MAHUQ-52</strain>
    </source>
</reference>
<keyword evidence="2" id="KW-0479">Metal-binding</keyword>
<dbReference type="SUPFAM" id="SSF109854">
    <property type="entry name" value="DinB/YfiT-like putative metalloenzymes"/>
    <property type="match status" value="1"/>
</dbReference>
<protein>
    <submittedName>
        <fullName evidence="3">DinB family protein</fullName>
    </submittedName>
</protein>
<evidence type="ECO:0000313" key="4">
    <source>
        <dbReference type="Proteomes" id="UP001198701"/>
    </source>
</evidence>
<name>A0ABS8IX93_9BURK</name>
<evidence type="ECO:0000256" key="1">
    <source>
        <dbReference type="ARBA" id="ARBA00008635"/>
    </source>
</evidence>
<comment type="caution">
    <text evidence="3">The sequence shown here is derived from an EMBL/GenBank/DDBJ whole genome shotgun (WGS) entry which is preliminary data.</text>
</comment>
<dbReference type="Pfam" id="PF05163">
    <property type="entry name" value="DinB"/>
    <property type="match status" value="1"/>
</dbReference>
<sequence length="208" mass="23734">MSLSHHLLTEAYNNGWSNHRLLKACMGLSPTDFEATRTSFFPSIKATLNHILTVDWFYIDALEREARAEEPHPDYLAFFQPEQPFGTCEGLKAAQLQSDLRLVAYCQQLKDDSLGRIVTIQRGDMVQRETRERLLAHLFVHQLHHRGQVHAMLAGTPAAPPQLDEFFSEMDREARAADLRELGWREEMIWGSRASEQAAAGRHRPAQA</sequence>
<organism evidence="3 4">
    <name type="scientific">Massilia agrisoli</name>
    <dbReference type="NCBI Taxonomy" id="2892444"/>
    <lineage>
        <taxon>Bacteria</taxon>
        <taxon>Pseudomonadati</taxon>
        <taxon>Pseudomonadota</taxon>
        <taxon>Betaproteobacteria</taxon>
        <taxon>Burkholderiales</taxon>
        <taxon>Oxalobacteraceae</taxon>
        <taxon>Telluria group</taxon>
        <taxon>Massilia</taxon>
    </lineage>
</organism>
<accession>A0ABS8IX93</accession>
<comment type="similarity">
    <text evidence="1">Belongs to the DinB family.</text>
</comment>
<dbReference type="InterPro" id="IPR034660">
    <property type="entry name" value="DinB/YfiT-like"/>
</dbReference>
<dbReference type="InterPro" id="IPR007837">
    <property type="entry name" value="DinB"/>
</dbReference>
<keyword evidence="4" id="KW-1185">Reference proteome</keyword>
<evidence type="ECO:0000313" key="3">
    <source>
        <dbReference type="EMBL" id="MCC6072298.1"/>
    </source>
</evidence>
<dbReference type="Gene3D" id="1.20.120.450">
    <property type="entry name" value="dinb family like domain"/>
    <property type="match status" value="1"/>
</dbReference>
<dbReference type="EMBL" id="JAJHPV010000014">
    <property type="protein sequence ID" value="MCC6072298.1"/>
    <property type="molecule type" value="Genomic_DNA"/>
</dbReference>
<dbReference type="RefSeq" id="WP_229433188.1">
    <property type="nucleotide sequence ID" value="NZ_JAJHPV010000014.1"/>
</dbReference>
<dbReference type="PANTHER" id="PTHR37302:SF3">
    <property type="entry name" value="DAMAGE-INDUCIBLE PROTEIN DINB"/>
    <property type="match status" value="1"/>
</dbReference>